<name>A0A1Y2ILG5_TRAC3</name>
<dbReference type="EMBL" id="KZ084116">
    <property type="protein sequence ID" value="OSD00782.1"/>
    <property type="molecule type" value="Genomic_DNA"/>
</dbReference>
<organism evidence="1 2">
    <name type="scientific">Trametes coccinea (strain BRFM310)</name>
    <name type="common">Pycnoporus coccineus</name>
    <dbReference type="NCBI Taxonomy" id="1353009"/>
    <lineage>
        <taxon>Eukaryota</taxon>
        <taxon>Fungi</taxon>
        <taxon>Dikarya</taxon>
        <taxon>Basidiomycota</taxon>
        <taxon>Agaricomycotina</taxon>
        <taxon>Agaricomycetes</taxon>
        <taxon>Polyporales</taxon>
        <taxon>Polyporaceae</taxon>
        <taxon>Trametes</taxon>
    </lineage>
</organism>
<accession>A0A1Y2ILG5</accession>
<evidence type="ECO:0000313" key="1">
    <source>
        <dbReference type="EMBL" id="OSD00782.1"/>
    </source>
</evidence>
<keyword evidence="2" id="KW-1185">Reference proteome</keyword>
<reference evidence="1 2" key="1">
    <citation type="journal article" date="2015" name="Biotechnol. Biofuels">
        <title>Enhanced degradation of softwood versus hardwood by the white-rot fungus Pycnoporus coccineus.</title>
        <authorList>
            <person name="Couturier M."/>
            <person name="Navarro D."/>
            <person name="Chevret D."/>
            <person name="Henrissat B."/>
            <person name="Piumi F."/>
            <person name="Ruiz-Duenas F.J."/>
            <person name="Martinez A.T."/>
            <person name="Grigoriev I.V."/>
            <person name="Riley R."/>
            <person name="Lipzen A."/>
            <person name="Berrin J.G."/>
            <person name="Master E.R."/>
            <person name="Rosso M.N."/>
        </authorList>
    </citation>
    <scope>NUCLEOTIDE SEQUENCE [LARGE SCALE GENOMIC DNA]</scope>
    <source>
        <strain evidence="1 2">BRFM310</strain>
    </source>
</reference>
<dbReference type="Proteomes" id="UP000193067">
    <property type="component" value="Unassembled WGS sequence"/>
</dbReference>
<proteinExistence type="predicted"/>
<protein>
    <submittedName>
        <fullName evidence="1">Uncharacterized protein</fullName>
    </submittedName>
</protein>
<sequence length="120" mass="13619">MRMATLLDIAPVRRQCDVRNLSPRPKHRSCANAKTAYQARSDRRGGDWWRDMRLWLTLAWCILLHPPLIATAGNLGSHNPLQVSLSSWWPDLDLISGHTIVPRTNHCAELYGAYRLACSS</sequence>
<gene>
    <name evidence="1" type="ORF">PYCCODRAFT_1437132</name>
</gene>
<dbReference type="AlphaFoldDB" id="A0A1Y2ILG5"/>
<evidence type="ECO:0000313" key="2">
    <source>
        <dbReference type="Proteomes" id="UP000193067"/>
    </source>
</evidence>